<organism evidence="2 3">
    <name type="scientific">Emiliania huxleyi virus 86 (isolate United Kingdom/English Channel/1999)</name>
    <name type="common">EhV-86</name>
    <dbReference type="NCBI Taxonomy" id="654925"/>
    <lineage>
        <taxon>Viruses</taxon>
        <taxon>Varidnaviria</taxon>
        <taxon>Bamfordvirae</taxon>
        <taxon>Nucleocytoviricota</taxon>
        <taxon>Megaviricetes</taxon>
        <taxon>Algavirales</taxon>
        <taxon>Phycodnaviridae</taxon>
        <taxon>Coccolithovirus</taxon>
        <taxon>Coccolithovirus huxleyi</taxon>
        <taxon>Emiliania huxleyi virus 86</taxon>
    </lineage>
</organism>
<protein>
    <recommendedName>
        <fullName evidence="1">Fe2OG dioxygenase domain-containing protein</fullName>
    </recommendedName>
</protein>
<dbReference type="InterPro" id="IPR032854">
    <property type="entry name" value="ALKBH3"/>
</dbReference>
<feature type="domain" description="Fe2OG dioxygenase" evidence="1">
    <location>
        <begin position="106"/>
        <end position="209"/>
    </location>
</feature>
<dbReference type="PROSITE" id="PS51471">
    <property type="entry name" value="FE2OG_OXY"/>
    <property type="match status" value="1"/>
</dbReference>
<name>Q4A2D1_EHV8U</name>
<dbReference type="GO" id="GO:0051213">
    <property type="term" value="F:dioxygenase activity"/>
    <property type="evidence" value="ECO:0007669"/>
    <property type="project" value="InterPro"/>
</dbReference>
<evidence type="ECO:0000313" key="3">
    <source>
        <dbReference type="Proteomes" id="UP000000863"/>
    </source>
</evidence>
<dbReference type="InterPro" id="IPR005123">
    <property type="entry name" value="Oxoglu/Fe-dep_dioxygenase_dom"/>
</dbReference>
<dbReference type="Pfam" id="PF13532">
    <property type="entry name" value="2OG-FeII_Oxy_2"/>
    <property type="match status" value="1"/>
</dbReference>
<dbReference type="RefSeq" id="YP_294106.1">
    <property type="nucleotide sequence ID" value="NC_007346.1"/>
</dbReference>
<evidence type="ECO:0000313" key="2">
    <source>
        <dbReference type="EMBL" id="CAI65775.1"/>
    </source>
</evidence>
<proteinExistence type="predicted"/>
<dbReference type="GO" id="GO:0006307">
    <property type="term" value="P:DNA alkylation repair"/>
    <property type="evidence" value="ECO:0007669"/>
    <property type="project" value="InterPro"/>
</dbReference>
<dbReference type="SUPFAM" id="SSF51197">
    <property type="entry name" value="Clavaminate synthase-like"/>
    <property type="match status" value="1"/>
</dbReference>
<keyword evidence="3" id="KW-1185">Reference proteome</keyword>
<gene>
    <name evidence="2" type="ORF">EhV348</name>
</gene>
<accession>Q4A2D1</accession>
<dbReference type="KEGG" id="vg:3654780"/>
<dbReference type="GeneID" id="3654780"/>
<dbReference type="PANTHER" id="PTHR31212:SF4">
    <property type="entry name" value="ALPHA-KETOGLUTARATE-DEPENDENT DIOXYGENASE ALKB HOMOLOG 3"/>
    <property type="match status" value="1"/>
</dbReference>
<organismHost>
    <name type="scientific">Emiliania huxleyi</name>
    <name type="common">Coccolithophore</name>
    <name type="synonym">Pontosphaera huxleyi</name>
    <dbReference type="NCBI Taxonomy" id="2903"/>
</organismHost>
<dbReference type="Proteomes" id="UP000000863">
    <property type="component" value="Segment"/>
</dbReference>
<dbReference type="EMBL" id="AJ890364">
    <property type="protein sequence ID" value="CAI65775.1"/>
    <property type="molecule type" value="Genomic_DNA"/>
</dbReference>
<evidence type="ECO:0000259" key="1">
    <source>
        <dbReference type="PROSITE" id="PS51471"/>
    </source>
</evidence>
<dbReference type="InterPro" id="IPR037151">
    <property type="entry name" value="AlkB-like_sf"/>
</dbReference>
<dbReference type="PANTHER" id="PTHR31212">
    <property type="entry name" value="ALPHA-KETOGLUTARATE-DEPENDENT DIOXYGENASE ALKB HOMOLOG 3"/>
    <property type="match status" value="1"/>
</dbReference>
<reference evidence="2 3" key="1">
    <citation type="journal article" date="2005" name="Science">
        <title>Complete genome sequence and lytic phase transcription profile of a Coccolithovirus.</title>
        <authorList>
            <person name="Wilson W.H."/>
            <person name="Schroeder D.C."/>
            <person name="Allen M.J."/>
            <person name="Holden M.T.G."/>
            <person name="Parkhill J."/>
            <person name="Barrell B.G."/>
            <person name="Churcher C."/>
            <person name="Hamlin N."/>
            <person name="Mungall K."/>
            <person name="Norbertczak H."/>
            <person name="Quail M.A."/>
            <person name="Price C."/>
            <person name="Rabbinowitsch E."/>
            <person name="Walker D."/>
            <person name="Craigon M."/>
            <person name="Roy D."/>
            <person name="Ghazal P."/>
        </authorList>
    </citation>
    <scope>NUCLEOTIDE SEQUENCE [LARGE SCALE GENOMIC DNA]</scope>
    <source>
        <strain evidence="3">Isolate United Kingdom/English Channel/1999</strain>
    </source>
</reference>
<dbReference type="Gene3D" id="2.60.120.590">
    <property type="entry name" value="Alpha-ketoglutarate-dependent dioxygenase AlkB-like"/>
    <property type="match status" value="1"/>
</dbReference>
<sequence length="210" mass="24490">MDFKEMFENEQYQVINLEHDCEIIKGRMRADLMPTPDELTGLWDSRPKTRDTYSMYGKVVNVPRYFTFYSKRMLLTAFGGQTFCADMVKDASYTSRVMEQCPDKYNYNSVLVNWYMTGNDYVSLHGDRERGLVQSTPIVSISLGGSRTFQVKKNDTKELVYQEMLNDGDCIIMKGTDFQHKYKHCIPKMIAKKHGTVLPRINLTIRSYYT</sequence>
<dbReference type="InterPro" id="IPR027450">
    <property type="entry name" value="AlkB-like"/>
</dbReference>